<keyword evidence="4" id="KW-0133">Cell shape</keyword>
<protein>
    <submittedName>
        <fullName evidence="11">Peptidase S11 D-alanyl-D-alanine carboxypeptidase 1</fullName>
    </submittedName>
</protein>
<dbReference type="GO" id="GO:0009002">
    <property type="term" value="F:serine-type D-Ala-D-Ala carboxypeptidase activity"/>
    <property type="evidence" value="ECO:0007669"/>
    <property type="project" value="InterPro"/>
</dbReference>
<dbReference type="OrthoDB" id="9791132at2"/>
<evidence type="ECO:0000256" key="2">
    <source>
        <dbReference type="ARBA" id="ARBA00022729"/>
    </source>
</evidence>
<accession>E0IE19</accession>
<dbReference type="InterPro" id="IPR012338">
    <property type="entry name" value="Beta-lactam/transpept-like"/>
</dbReference>
<comment type="similarity">
    <text evidence="1 9">Belongs to the peptidase S11 family.</text>
</comment>
<evidence type="ECO:0000256" key="5">
    <source>
        <dbReference type="ARBA" id="ARBA00022984"/>
    </source>
</evidence>
<dbReference type="GO" id="GO:0009252">
    <property type="term" value="P:peptidoglycan biosynthetic process"/>
    <property type="evidence" value="ECO:0007669"/>
    <property type="project" value="UniProtKB-KW"/>
</dbReference>
<dbReference type="InterPro" id="IPR018044">
    <property type="entry name" value="Peptidase_S11"/>
</dbReference>
<dbReference type="PANTHER" id="PTHR21581:SF11">
    <property type="entry name" value="D-ALANYL-D-ALANINE CARBOXYPEPTIDASE DACA"/>
    <property type="match status" value="1"/>
</dbReference>
<feature type="binding site" evidence="8">
    <location>
        <position position="251"/>
    </location>
    <ligand>
        <name>substrate</name>
    </ligand>
</feature>
<evidence type="ECO:0000256" key="1">
    <source>
        <dbReference type="ARBA" id="ARBA00007164"/>
    </source>
</evidence>
<feature type="active site" description="Proton acceptor" evidence="7">
    <location>
        <position position="69"/>
    </location>
</feature>
<dbReference type="SUPFAM" id="SSF56601">
    <property type="entry name" value="beta-lactamase/transpeptidase-like"/>
    <property type="match status" value="1"/>
</dbReference>
<feature type="active site" description="Acyl-ester intermediate" evidence="7">
    <location>
        <position position="66"/>
    </location>
</feature>
<dbReference type="InterPro" id="IPR001967">
    <property type="entry name" value="Peptidase_S11_N"/>
</dbReference>
<gene>
    <name evidence="11" type="ORF">PaecuDRAFT_3910</name>
</gene>
<dbReference type="PRINTS" id="PR00725">
    <property type="entry name" value="DADACBPTASE1"/>
</dbReference>
<evidence type="ECO:0000256" key="7">
    <source>
        <dbReference type="PIRSR" id="PIRSR618044-1"/>
    </source>
</evidence>
<keyword evidence="3" id="KW-0378">Hydrolase</keyword>
<evidence type="ECO:0000256" key="8">
    <source>
        <dbReference type="PIRSR" id="PIRSR618044-2"/>
    </source>
</evidence>
<feature type="active site" evidence="7">
    <location>
        <position position="126"/>
    </location>
</feature>
<dbReference type="RefSeq" id="WP_006039896.1">
    <property type="nucleotide sequence ID" value="NZ_AEDD01000011.1"/>
</dbReference>
<dbReference type="AlphaFoldDB" id="E0IE19"/>
<dbReference type="STRING" id="717606.PaecuDRAFT_3910"/>
<reference evidence="11 12" key="1">
    <citation type="submission" date="2010-07" db="EMBL/GenBank/DDBJ databases">
        <title>The draft genome of Paenibacillus curdlanolyticus YK9.</title>
        <authorList>
            <consortium name="US DOE Joint Genome Institute (JGI-PGF)"/>
            <person name="Lucas S."/>
            <person name="Copeland A."/>
            <person name="Lapidus A."/>
            <person name="Cheng J.-F."/>
            <person name="Bruce D."/>
            <person name="Goodwin L."/>
            <person name="Pitluck S."/>
            <person name="Land M.L."/>
            <person name="Hauser L."/>
            <person name="Chang Y.-J."/>
            <person name="Jeffries C."/>
            <person name="Anderson I.J."/>
            <person name="Johnson E."/>
            <person name="Loganathan U."/>
            <person name="Mulhopadhyay B."/>
            <person name="Kyrpides N."/>
            <person name="Woyke T.J."/>
        </authorList>
    </citation>
    <scope>NUCLEOTIDE SEQUENCE [LARGE SCALE GENOMIC DNA]</scope>
    <source>
        <strain evidence="11 12">YK9</strain>
    </source>
</reference>
<evidence type="ECO:0000256" key="4">
    <source>
        <dbReference type="ARBA" id="ARBA00022960"/>
    </source>
</evidence>
<name>E0IE19_9BACL</name>
<keyword evidence="11" id="KW-0645">Protease</keyword>
<sequence>MKRMLIAIVAVAAVLVYIQSTGSAPGWLFGKGAVPHIEAKSAILIDANTGQTIFAQGANKALPPASMSKLMTELVVLETVRAGKLGWKDQVTVSPYAANVLGAGAGLRNGERHTVKELFESMAVHSANDSAVALAEWIGGSEREFVKLMNEKAKAIGLSDSTVFANATGLSSSDLAMYAQSAAADGETVMTARDVALLARYMIRSYPEVLTITSREAVGLNPGASDDAALRTTNLMLPGERFAYPGSDGLKTGYTERAGYCFTGTTSRGGTRLIAVVMGAESADGRFIETERLYDLGFGEKKGAGSKLAAGISRLLLTVAPSRTNG</sequence>
<evidence type="ECO:0000256" key="9">
    <source>
        <dbReference type="RuleBase" id="RU004016"/>
    </source>
</evidence>
<keyword evidence="12" id="KW-1185">Reference proteome</keyword>
<keyword evidence="5" id="KW-0573">Peptidoglycan synthesis</keyword>
<dbReference type="GO" id="GO:0071555">
    <property type="term" value="P:cell wall organization"/>
    <property type="evidence" value="ECO:0007669"/>
    <property type="project" value="UniProtKB-KW"/>
</dbReference>
<dbReference type="GO" id="GO:0006508">
    <property type="term" value="P:proteolysis"/>
    <property type="evidence" value="ECO:0007669"/>
    <property type="project" value="InterPro"/>
</dbReference>
<evidence type="ECO:0000313" key="12">
    <source>
        <dbReference type="Proteomes" id="UP000005387"/>
    </source>
</evidence>
<dbReference type="GO" id="GO:0008360">
    <property type="term" value="P:regulation of cell shape"/>
    <property type="evidence" value="ECO:0007669"/>
    <property type="project" value="UniProtKB-KW"/>
</dbReference>
<keyword evidence="11" id="KW-0121">Carboxypeptidase</keyword>
<evidence type="ECO:0000256" key="6">
    <source>
        <dbReference type="ARBA" id="ARBA00023316"/>
    </source>
</evidence>
<dbReference type="Pfam" id="PF00768">
    <property type="entry name" value="Peptidase_S11"/>
    <property type="match status" value="1"/>
</dbReference>
<dbReference type="PANTHER" id="PTHR21581">
    <property type="entry name" value="D-ALANYL-D-ALANINE CARBOXYPEPTIDASE"/>
    <property type="match status" value="1"/>
</dbReference>
<feature type="domain" description="Peptidase S11 D-alanyl-D-alanine carboxypeptidase A N-terminal" evidence="10">
    <location>
        <begin position="34"/>
        <end position="281"/>
    </location>
</feature>
<dbReference type="Proteomes" id="UP000005387">
    <property type="component" value="Unassembled WGS sequence"/>
</dbReference>
<proteinExistence type="inferred from homology"/>
<evidence type="ECO:0000259" key="10">
    <source>
        <dbReference type="Pfam" id="PF00768"/>
    </source>
</evidence>
<keyword evidence="6" id="KW-0961">Cell wall biogenesis/degradation</keyword>
<dbReference type="EMBL" id="AEDD01000011">
    <property type="protein sequence ID" value="EFM09373.1"/>
    <property type="molecule type" value="Genomic_DNA"/>
</dbReference>
<evidence type="ECO:0000256" key="3">
    <source>
        <dbReference type="ARBA" id="ARBA00022801"/>
    </source>
</evidence>
<keyword evidence="2" id="KW-0732">Signal</keyword>
<organism evidence="11 12">
    <name type="scientific">Paenibacillus curdlanolyticus YK9</name>
    <dbReference type="NCBI Taxonomy" id="717606"/>
    <lineage>
        <taxon>Bacteria</taxon>
        <taxon>Bacillati</taxon>
        <taxon>Bacillota</taxon>
        <taxon>Bacilli</taxon>
        <taxon>Bacillales</taxon>
        <taxon>Paenibacillaceae</taxon>
        <taxon>Paenibacillus</taxon>
    </lineage>
</organism>
<dbReference type="Gene3D" id="3.40.710.10">
    <property type="entry name" value="DD-peptidase/beta-lactamase superfamily"/>
    <property type="match status" value="1"/>
</dbReference>
<evidence type="ECO:0000313" key="11">
    <source>
        <dbReference type="EMBL" id="EFM09373.1"/>
    </source>
</evidence>
<dbReference type="eggNOG" id="COG1686">
    <property type="taxonomic scope" value="Bacteria"/>
</dbReference>